<evidence type="ECO:0000256" key="1">
    <source>
        <dbReference type="SAM" id="Phobius"/>
    </source>
</evidence>
<feature type="transmembrane region" description="Helical" evidence="1">
    <location>
        <begin position="20"/>
        <end position="38"/>
    </location>
</feature>
<sequence>MAFRSSRFAPVMHHRQTQSFLSSLIFHLFTSLILYPFSTKPVPLATTNVQFAYF</sequence>
<gene>
    <name evidence="2" type="ORF">EJ02DRAFT_450169</name>
</gene>
<keyword evidence="1" id="KW-0812">Transmembrane</keyword>
<organism evidence="2 3">
    <name type="scientific">Clathrospora elynae</name>
    <dbReference type="NCBI Taxonomy" id="706981"/>
    <lineage>
        <taxon>Eukaryota</taxon>
        <taxon>Fungi</taxon>
        <taxon>Dikarya</taxon>
        <taxon>Ascomycota</taxon>
        <taxon>Pezizomycotina</taxon>
        <taxon>Dothideomycetes</taxon>
        <taxon>Pleosporomycetidae</taxon>
        <taxon>Pleosporales</taxon>
        <taxon>Diademaceae</taxon>
        <taxon>Clathrospora</taxon>
    </lineage>
</organism>
<dbReference type="EMBL" id="ML976001">
    <property type="protein sequence ID" value="KAF1946809.1"/>
    <property type="molecule type" value="Genomic_DNA"/>
</dbReference>
<keyword evidence="3" id="KW-1185">Reference proteome</keyword>
<name>A0A6A5T512_9PLEO</name>
<accession>A0A6A5T512</accession>
<evidence type="ECO:0000313" key="3">
    <source>
        <dbReference type="Proteomes" id="UP000800038"/>
    </source>
</evidence>
<proteinExistence type="predicted"/>
<protein>
    <submittedName>
        <fullName evidence="2">Uncharacterized protein</fullName>
    </submittedName>
</protein>
<reference evidence="2" key="1">
    <citation type="journal article" date="2020" name="Stud. Mycol.">
        <title>101 Dothideomycetes genomes: a test case for predicting lifestyles and emergence of pathogens.</title>
        <authorList>
            <person name="Haridas S."/>
            <person name="Albert R."/>
            <person name="Binder M."/>
            <person name="Bloem J."/>
            <person name="Labutti K."/>
            <person name="Salamov A."/>
            <person name="Andreopoulos B."/>
            <person name="Baker S."/>
            <person name="Barry K."/>
            <person name="Bills G."/>
            <person name="Bluhm B."/>
            <person name="Cannon C."/>
            <person name="Castanera R."/>
            <person name="Culley D."/>
            <person name="Daum C."/>
            <person name="Ezra D."/>
            <person name="Gonzalez J."/>
            <person name="Henrissat B."/>
            <person name="Kuo A."/>
            <person name="Liang C."/>
            <person name="Lipzen A."/>
            <person name="Lutzoni F."/>
            <person name="Magnuson J."/>
            <person name="Mondo S."/>
            <person name="Nolan M."/>
            <person name="Ohm R."/>
            <person name="Pangilinan J."/>
            <person name="Park H.-J."/>
            <person name="Ramirez L."/>
            <person name="Alfaro M."/>
            <person name="Sun H."/>
            <person name="Tritt A."/>
            <person name="Yoshinaga Y."/>
            <person name="Zwiers L.-H."/>
            <person name="Turgeon B."/>
            <person name="Goodwin S."/>
            <person name="Spatafora J."/>
            <person name="Crous P."/>
            <person name="Grigoriev I."/>
        </authorList>
    </citation>
    <scope>NUCLEOTIDE SEQUENCE</scope>
    <source>
        <strain evidence="2">CBS 161.51</strain>
    </source>
</reference>
<keyword evidence="1" id="KW-1133">Transmembrane helix</keyword>
<dbReference type="AlphaFoldDB" id="A0A6A5T512"/>
<evidence type="ECO:0000313" key="2">
    <source>
        <dbReference type="EMBL" id="KAF1946809.1"/>
    </source>
</evidence>
<keyword evidence="1" id="KW-0472">Membrane</keyword>
<dbReference type="Proteomes" id="UP000800038">
    <property type="component" value="Unassembled WGS sequence"/>
</dbReference>